<name>A0A975ZN38_9RHOB</name>
<sequence length="537" mass="58715">MAGVYEIRFFGTFSMQAPDGRDVTPRGSKARAVLALLAAAQDMRRGRRWLEGKLWSDRSQTQASGSLRQTLSQIRAALPDDETIFEASRLNVWLEPGRIRTDLDPAGGLPRADREMLEGLTVRDPEFTKWKADLIRRHAPPAEVSMAQIIRPRGSVGLVVRSAPAGEGPAAERITGQILADQVAKSLEERFSVVRFAWGDKMPADLLPDIEVRCDVAEDGGRAVAFLRVENGSDGRVMFSDYRSMAGPVTEMISAETVTGLAHSAAARILHRLPAMVPLDRPEAAAAGYGSLGMRKLAQFDKVSLQEANQFFRRAHEADGNGVYLAWQAYVRMAQLLETGHGSGPADREETDALITQALESAPDNALAISLVALTRIGLQHDPEAPADLAMQAMKFNQYNLFAQQTLALAHSTLGNPAEAYRLSIAARASEPDDDLSHLWDLFHTLICISAGKLDEARLAAARASRAAPGFITPKRQLVVLCAHAGDIKGAQRYMRQIQALEPDFTLDRFLNDPAYPVPTLRRAGLISQLRKDELIG</sequence>
<dbReference type="GO" id="GO:0006355">
    <property type="term" value="P:regulation of DNA-templated transcription"/>
    <property type="evidence" value="ECO:0007669"/>
    <property type="project" value="InterPro"/>
</dbReference>
<dbReference type="PANTHER" id="PTHR35807">
    <property type="entry name" value="TRANSCRIPTIONAL REGULATOR REDD-RELATED"/>
    <property type="match status" value="1"/>
</dbReference>
<comment type="caution">
    <text evidence="1">The sequence shown here is derived from an EMBL/GenBank/DDBJ whole genome shotgun (WGS) entry which is preliminary data.</text>
</comment>
<dbReference type="Gene3D" id="1.25.40.10">
    <property type="entry name" value="Tetratricopeptide repeat domain"/>
    <property type="match status" value="1"/>
</dbReference>
<dbReference type="InterPro" id="IPR051677">
    <property type="entry name" value="AfsR-DnrI-RedD_regulator"/>
</dbReference>
<protein>
    <recommendedName>
        <fullName evidence="3">Adenylate cyclase</fullName>
    </recommendedName>
</protein>
<gene>
    <name evidence="1" type="ORF">SAMN04487940_10587</name>
</gene>
<dbReference type="InterPro" id="IPR036388">
    <property type="entry name" value="WH-like_DNA-bd_sf"/>
</dbReference>
<organism evidence="1 2">
    <name type="scientific">Marinovum algicola</name>
    <dbReference type="NCBI Taxonomy" id="42444"/>
    <lineage>
        <taxon>Bacteria</taxon>
        <taxon>Pseudomonadati</taxon>
        <taxon>Pseudomonadota</taxon>
        <taxon>Alphaproteobacteria</taxon>
        <taxon>Rhodobacterales</taxon>
        <taxon>Roseobacteraceae</taxon>
        <taxon>Marinovum</taxon>
    </lineage>
</organism>
<dbReference type="Gene3D" id="1.10.10.10">
    <property type="entry name" value="Winged helix-like DNA-binding domain superfamily/Winged helix DNA-binding domain"/>
    <property type="match status" value="1"/>
</dbReference>
<dbReference type="GeneID" id="80818054"/>
<evidence type="ECO:0000313" key="2">
    <source>
        <dbReference type="Proteomes" id="UP000182932"/>
    </source>
</evidence>
<dbReference type="InterPro" id="IPR011990">
    <property type="entry name" value="TPR-like_helical_dom_sf"/>
</dbReference>
<dbReference type="RefSeq" id="WP_074836185.1">
    <property type="nucleotide sequence ID" value="NZ_CATLQZ010000014.1"/>
</dbReference>
<reference evidence="1 2" key="1">
    <citation type="submission" date="2016-10" db="EMBL/GenBank/DDBJ databases">
        <authorList>
            <person name="Varghese N."/>
            <person name="Submissions S."/>
        </authorList>
    </citation>
    <scope>NUCLEOTIDE SEQUENCE [LARGE SCALE GENOMIC DNA]</scope>
    <source>
        <strain evidence="1 2">FF3</strain>
    </source>
</reference>
<accession>A0A975ZN38</accession>
<dbReference type="EMBL" id="FNYY01000005">
    <property type="protein sequence ID" value="SEJ35453.1"/>
    <property type="molecule type" value="Genomic_DNA"/>
</dbReference>
<dbReference type="Proteomes" id="UP000182932">
    <property type="component" value="Unassembled WGS sequence"/>
</dbReference>
<dbReference type="SUPFAM" id="SSF48452">
    <property type="entry name" value="TPR-like"/>
    <property type="match status" value="1"/>
</dbReference>
<dbReference type="GO" id="GO:0003677">
    <property type="term" value="F:DNA binding"/>
    <property type="evidence" value="ECO:0007669"/>
    <property type="project" value="InterPro"/>
</dbReference>
<dbReference type="SUPFAM" id="SSF46894">
    <property type="entry name" value="C-terminal effector domain of the bipartite response regulators"/>
    <property type="match status" value="1"/>
</dbReference>
<keyword evidence="2" id="KW-1185">Reference proteome</keyword>
<proteinExistence type="predicted"/>
<dbReference type="InterPro" id="IPR016032">
    <property type="entry name" value="Sig_transdc_resp-reg_C-effctor"/>
</dbReference>
<evidence type="ECO:0000313" key="1">
    <source>
        <dbReference type="EMBL" id="SEJ35453.1"/>
    </source>
</evidence>
<evidence type="ECO:0008006" key="3">
    <source>
        <dbReference type="Google" id="ProtNLM"/>
    </source>
</evidence>
<dbReference type="AlphaFoldDB" id="A0A975ZN38"/>